<feature type="compositionally biased region" description="Basic and acidic residues" evidence="10">
    <location>
        <begin position="1359"/>
        <end position="1369"/>
    </location>
</feature>
<feature type="compositionally biased region" description="Low complexity" evidence="10">
    <location>
        <begin position="1627"/>
        <end position="1639"/>
    </location>
</feature>
<evidence type="ECO:0000256" key="5">
    <source>
        <dbReference type="ARBA" id="ARBA00022771"/>
    </source>
</evidence>
<dbReference type="SMART" id="SM00249">
    <property type="entry name" value="PHD"/>
    <property type="match status" value="1"/>
</dbReference>
<keyword evidence="14" id="KW-1185">Reference proteome</keyword>
<dbReference type="InterPro" id="IPR001650">
    <property type="entry name" value="Helicase_C-like"/>
</dbReference>
<dbReference type="OrthoDB" id="5857104at2759"/>
<evidence type="ECO:0000256" key="7">
    <source>
        <dbReference type="ARBA" id="ARBA00022833"/>
    </source>
</evidence>
<protein>
    <submittedName>
        <fullName evidence="13">Related to CHD1-transcriptional regulator</fullName>
    </submittedName>
</protein>
<dbReference type="GO" id="GO:0042393">
    <property type="term" value="F:histone binding"/>
    <property type="evidence" value="ECO:0007669"/>
    <property type="project" value="TreeGrafter"/>
</dbReference>
<keyword evidence="6" id="KW-0378">Hydrolase</keyword>
<reference evidence="14" key="1">
    <citation type="submission" date="2016-03" db="EMBL/GenBank/DDBJ databases">
        <authorList>
            <person name="Guldener U."/>
        </authorList>
    </citation>
    <scope>NUCLEOTIDE SEQUENCE [LARGE SCALE GENOMIC DNA]</scope>
    <source>
        <strain evidence="14">04CH-RAC-A.6.1</strain>
    </source>
</reference>
<feature type="compositionally biased region" description="Polar residues" evidence="10">
    <location>
        <begin position="1651"/>
        <end position="1664"/>
    </location>
</feature>
<dbReference type="InterPro" id="IPR016197">
    <property type="entry name" value="Chromo-like_dom_sf"/>
</dbReference>
<evidence type="ECO:0000256" key="2">
    <source>
        <dbReference type="ARBA" id="ARBA00011353"/>
    </source>
</evidence>
<keyword evidence="7" id="KW-0862">Zinc</keyword>
<dbReference type="EMBL" id="FJUX01000025">
    <property type="protein sequence ID" value="CZS96063.1"/>
    <property type="molecule type" value="Genomic_DNA"/>
</dbReference>
<dbReference type="InterPro" id="IPR038718">
    <property type="entry name" value="SNF2-like_sf"/>
</dbReference>
<evidence type="ECO:0000259" key="12">
    <source>
        <dbReference type="PROSITE" id="PS51194"/>
    </source>
</evidence>
<feature type="compositionally biased region" description="Polar residues" evidence="10">
    <location>
        <begin position="1446"/>
        <end position="1459"/>
    </location>
</feature>
<dbReference type="PROSITE" id="PS51192">
    <property type="entry name" value="HELICASE_ATP_BIND_1"/>
    <property type="match status" value="1"/>
</dbReference>
<dbReference type="Gene3D" id="3.40.50.300">
    <property type="entry name" value="P-loop containing nucleotide triphosphate hydrolases"/>
    <property type="match status" value="1"/>
</dbReference>
<dbReference type="GO" id="GO:0003677">
    <property type="term" value="F:DNA binding"/>
    <property type="evidence" value="ECO:0007669"/>
    <property type="project" value="TreeGrafter"/>
</dbReference>
<dbReference type="GO" id="GO:0140658">
    <property type="term" value="F:ATP-dependent chromatin remodeler activity"/>
    <property type="evidence" value="ECO:0007669"/>
    <property type="project" value="TreeGrafter"/>
</dbReference>
<organism evidence="13 14">
    <name type="scientific">Rhynchosporium agropyri</name>
    <dbReference type="NCBI Taxonomy" id="914238"/>
    <lineage>
        <taxon>Eukaryota</taxon>
        <taxon>Fungi</taxon>
        <taxon>Dikarya</taxon>
        <taxon>Ascomycota</taxon>
        <taxon>Pezizomycotina</taxon>
        <taxon>Leotiomycetes</taxon>
        <taxon>Helotiales</taxon>
        <taxon>Ploettnerulaceae</taxon>
        <taxon>Rhynchosporium</taxon>
    </lineage>
</organism>
<dbReference type="CDD" id="cd18793">
    <property type="entry name" value="SF2_C_SNF"/>
    <property type="match status" value="1"/>
</dbReference>
<feature type="compositionally biased region" description="Polar residues" evidence="10">
    <location>
        <begin position="277"/>
        <end position="294"/>
    </location>
</feature>
<feature type="compositionally biased region" description="Basic and acidic residues" evidence="10">
    <location>
        <begin position="1"/>
        <end position="27"/>
    </location>
</feature>
<accession>A0A1E1KDC9</accession>
<feature type="compositionally biased region" description="Low complexity" evidence="10">
    <location>
        <begin position="1417"/>
        <end position="1428"/>
    </location>
</feature>
<dbReference type="GO" id="GO:0005634">
    <property type="term" value="C:nucleus"/>
    <property type="evidence" value="ECO:0007669"/>
    <property type="project" value="UniProtKB-SubCell"/>
</dbReference>
<dbReference type="PROSITE" id="PS51194">
    <property type="entry name" value="HELICASE_CTER"/>
    <property type="match status" value="1"/>
</dbReference>
<feature type="region of interest" description="Disordered" evidence="10">
    <location>
        <begin position="189"/>
        <end position="337"/>
    </location>
</feature>
<dbReference type="InterPro" id="IPR041684">
    <property type="entry name" value="Znf-PHD-like"/>
</dbReference>
<comment type="subunit">
    <text evidence="2">Component of the NuA4 histone acetyltransferase complex.</text>
</comment>
<feature type="compositionally biased region" description="Basic and acidic residues" evidence="10">
    <location>
        <begin position="471"/>
        <end position="480"/>
    </location>
</feature>
<name>A0A1E1KDC9_9HELO</name>
<feature type="compositionally biased region" description="Polar residues" evidence="10">
    <location>
        <begin position="230"/>
        <end position="243"/>
    </location>
</feature>
<dbReference type="GO" id="GO:0000785">
    <property type="term" value="C:chromatin"/>
    <property type="evidence" value="ECO:0007669"/>
    <property type="project" value="TreeGrafter"/>
</dbReference>
<dbReference type="SMART" id="SM00490">
    <property type="entry name" value="HELICc"/>
    <property type="match status" value="1"/>
</dbReference>
<dbReference type="Pfam" id="PF23614">
    <property type="entry name" value="DUF7141"/>
    <property type="match status" value="1"/>
</dbReference>
<dbReference type="GO" id="GO:0008270">
    <property type="term" value="F:zinc ion binding"/>
    <property type="evidence" value="ECO:0007669"/>
    <property type="project" value="UniProtKB-KW"/>
</dbReference>
<dbReference type="InterPro" id="IPR014001">
    <property type="entry name" value="Helicase_ATP-bd"/>
</dbReference>
<evidence type="ECO:0000259" key="11">
    <source>
        <dbReference type="PROSITE" id="PS51192"/>
    </source>
</evidence>
<proteinExistence type="predicted"/>
<sequence>MADHISDPEKSESDRPHTLLEEQRVQEDLENSPPHSVLSHRPRESPKASELKRGNAVSVMVSPPARPWEYQPYQGDTTVETILKDTKGADGSSWYLIEFESGTKQRVPLETLLQLRNGQNALDLYNRESEDSQGDMRSSAEPEMTGKRVRTKTIKAGYVDTTRAALLSDDELSGDQAIVKKRRLEKGRVSLLTSNSTRQSSRANSRPPSRTIHDEESSNSDPDGAKSARVTRSANTRLSGNSKFNDFFQDGEDDDEDELAGPTQYDSDSDIVYMQPKLSQRNKNRQSTQQSKNGTAKGKGRGRPRRNRSSSSSPERPEPSRRSGRERATKDMRERDMDEEMYADDVAVSNTPKVISIREIYQPVAKDSPFGRFHNQTCDVCSGTGTHSNKGTSPLVYCQGCSTSVHRVCLGYRAQREHLVTKVGHENFVLQCRRCVGVVEKKDRSAPHLDLCQECKKPGPSCAAFAPKRTSKQEEKLREENDGDDPITEVSGNLINNPKHVLFRCTSCVRTYDYEHLPSLRSKRSKSNDVDVDVDETRDKRLKEYSLKWQCQECITMPAKVQVLVAWRPSDRDSYQGQTVEELREDEKEYLIKWTDLSYFQCTWMSGAWVWGVTATTMRKAFIRRDEGINELPKYTFEDAIPEEFLRMEIIFDVEYDDEFEHESEEADKAAINMIDQVLVKFQGLGYEEAVWEEPPGPKDGARWSDFVAAYNEYVVGKYLKQPAAAIMKARADTFRSLNFEKEVELKDQPSALTGGKMMPYQMEGLNWLLYNFHQKKNVILADEMGLGKTIQLIAFMASLVKDNPGCWPFLVVTPNSTCPNWRREIKKWAPDLRVVAYYGVKKARDMAMEYELYPDGCSDLRAHVVVTSYEAPVDDHSRSFFKKIKWAGMIIDEGQRLKNDENLLYVALKAVKAPFQVLLTGTPLQNNKRELFNLLQFLDNSINAAELDEKYAELTKENLPELHELIRPFFLRRTKLQVLKFLPPMAQVILPVSMSVVQKKLYRSILAKNPELIKSILGQTKTVLRPAERGNLNNILMQLRKCLCHPFLYSSAIEEISKTDSEEDVQRKLVEASSKFQLLKIMLPKLKERGHRVLLFSQFLMQLDLVEDFLNGLGLPFKRLDGNVGSLEKQKRIDAFNAPDSDLFAFLLSTRAGGVGINLATADTVIIMDPDFNPHQDIQALSRAHRIGQKKKVLVFQLMTKDSAEEKIVQIGRKKMALDQALIESMGAEDDAGVDLESILKHGAQALFEDDDCNDIRYDSASVDKLLDRTQVENTNTDEEKTAESQFSYARVWANDKGTLTDEVGDDNSDEAPPDLSVWDKILKQREMDAAAEAARNMQVFGRGKRNRQVIDYNKSNLDMHMDDDPSPMKKPLKRGPDDSASDLDFRSAADSDGDVDGEDESDARVDPGELESNSKGRTPTKGTGKKAAVLKKVTPVKNKIVTPASAQKANKAGNSIVLQHAKAGKQVKDSTPSKKKNPAPAMAGKQVNKSAAPKQKLPAPAAPVGKIAKQEAQTSKQKPVAKSVASDKAVKQQVQSSQPKPKPKPAAKAMASDDVMKQQAQSSNQKPVAKRVVSGEVVKPQARPAKQKPVAKFMAPGDGEDKKQQAQSSKQKLIAKSVASGEVVKQQAQSSKQKPSATPMASDEPVEQHNPSISASNSSTTEAVPANLMLKSQKTSPTQPPTQAKSMSSKAGPLPNSSCTVNNSNKESAAQTPKPNPETTQTPKPKIMLQLKVPQAMHQDPASADPAPPTPLNTKSKAKEMENTE</sequence>
<dbReference type="Pfam" id="PF00176">
    <property type="entry name" value="SNF2-rel_dom"/>
    <property type="match status" value="1"/>
</dbReference>
<feature type="compositionally biased region" description="Low complexity" evidence="10">
    <location>
        <begin position="1491"/>
        <end position="1505"/>
    </location>
</feature>
<dbReference type="InterPro" id="IPR049730">
    <property type="entry name" value="SNF2/RAD54-like_C"/>
</dbReference>
<dbReference type="InterPro" id="IPR001965">
    <property type="entry name" value="Znf_PHD"/>
</dbReference>
<dbReference type="InterPro" id="IPR000330">
    <property type="entry name" value="SNF2_N"/>
</dbReference>
<evidence type="ECO:0000313" key="13">
    <source>
        <dbReference type="EMBL" id="CZS96063.1"/>
    </source>
</evidence>
<feature type="compositionally biased region" description="Acidic residues" evidence="10">
    <location>
        <begin position="249"/>
        <end position="259"/>
    </location>
</feature>
<dbReference type="Gene3D" id="3.40.50.10810">
    <property type="entry name" value="Tandem AAA-ATPase domain"/>
    <property type="match status" value="1"/>
</dbReference>
<dbReference type="InterPro" id="IPR027417">
    <property type="entry name" value="P-loop_NTPase"/>
</dbReference>
<dbReference type="InterPro" id="IPR056616">
    <property type="entry name" value="Chromo_MIT1"/>
</dbReference>
<keyword evidence="9" id="KW-0539">Nucleus</keyword>
<dbReference type="GO" id="GO:0003682">
    <property type="term" value="F:chromatin binding"/>
    <property type="evidence" value="ECO:0007669"/>
    <property type="project" value="TreeGrafter"/>
</dbReference>
<keyword evidence="4" id="KW-0547">Nucleotide-binding</keyword>
<feature type="compositionally biased region" description="Polar residues" evidence="10">
    <location>
        <begin position="191"/>
        <end position="208"/>
    </location>
</feature>
<feature type="compositionally biased region" description="Basic residues" evidence="10">
    <location>
        <begin position="298"/>
        <end position="308"/>
    </location>
</feature>
<dbReference type="CDD" id="cd17919">
    <property type="entry name" value="DEXHc_Snf"/>
    <property type="match status" value="1"/>
</dbReference>
<evidence type="ECO:0000313" key="14">
    <source>
        <dbReference type="Proteomes" id="UP000178912"/>
    </source>
</evidence>
<evidence type="ECO:0000256" key="10">
    <source>
        <dbReference type="SAM" id="MobiDB-lite"/>
    </source>
</evidence>
<dbReference type="Gene3D" id="2.40.50.40">
    <property type="match status" value="1"/>
</dbReference>
<keyword evidence="3" id="KW-0479">Metal-binding</keyword>
<feature type="compositionally biased region" description="Basic and acidic residues" evidence="10">
    <location>
        <begin position="41"/>
        <end position="53"/>
    </location>
</feature>
<dbReference type="Pfam" id="PF23615">
    <property type="entry name" value="Chromo_MIT1"/>
    <property type="match status" value="1"/>
</dbReference>
<evidence type="ECO:0000256" key="3">
    <source>
        <dbReference type="ARBA" id="ARBA00022723"/>
    </source>
</evidence>
<dbReference type="SUPFAM" id="SSF52540">
    <property type="entry name" value="P-loop containing nucleoside triphosphate hydrolases"/>
    <property type="match status" value="2"/>
</dbReference>
<feature type="region of interest" description="Disordered" evidence="10">
    <location>
        <begin position="127"/>
        <end position="148"/>
    </location>
</feature>
<feature type="region of interest" description="Disordered" evidence="10">
    <location>
        <begin position="1357"/>
        <end position="1767"/>
    </location>
</feature>
<dbReference type="Pfam" id="PF00271">
    <property type="entry name" value="Helicase_C"/>
    <property type="match status" value="1"/>
</dbReference>
<evidence type="ECO:0000256" key="8">
    <source>
        <dbReference type="ARBA" id="ARBA00022840"/>
    </source>
</evidence>
<dbReference type="SUPFAM" id="SSF54160">
    <property type="entry name" value="Chromo domain-like"/>
    <property type="match status" value="1"/>
</dbReference>
<feature type="region of interest" description="Disordered" evidence="10">
    <location>
        <begin position="1"/>
        <end position="73"/>
    </location>
</feature>
<keyword evidence="8" id="KW-0067">ATP-binding</keyword>
<evidence type="ECO:0000256" key="1">
    <source>
        <dbReference type="ARBA" id="ARBA00004123"/>
    </source>
</evidence>
<feature type="region of interest" description="Disordered" evidence="10">
    <location>
        <begin position="466"/>
        <end position="492"/>
    </location>
</feature>
<feature type="compositionally biased region" description="Polar residues" evidence="10">
    <location>
        <begin position="1672"/>
        <end position="1725"/>
    </location>
</feature>
<dbReference type="SMART" id="SM00487">
    <property type="entry name" value="DEXDc"/>
    <property type="match status" value="1"/>
</dbReference>
<comment type="subcellular location">
    <subcellularLocation>
        <location evidence="1">Nucleus</location>
    </subcellularLocation>
</comment>
<dbReference type="Proteomes" id="UP000178912">
    <property type="component" value="Unassembled WGS sequence"/>
</dbReference>
<feature type="domain" description="Helicase C-terminal" evidence="12">
    <location>
        <begin position="1079"/>
        <end position="1231"/>
    </location>
</feature>
<evidence type="ECO:0000256" key="9">
    <source>
        <dbReference type="ARBA" id="ARBA00023242"/>
    </source>
</evidence>
<feature type="compositionally biased region" description="Acidic residues" evidence="10">
    <location>
        <begin position="1393"/>
        <end position="1403"/>
    </location>
</feature>
<feature type="compositionally biased region" description="Basic and acidic residues" evidence="10">
    <location>
        <begin position="315"/>
        <end position="336"/>
    </location>
</feature>
<evidence type="ECO:0000256" key="6">
    <source>
        <dbReference type="ARBA" id="ARBA00022801"/>
    </source>
</evidence>
<dbReference type="InterPro" id="IPR055565">
    <property type="entry name" value="DUF7141"/>
</dbReference>
<gene>
    <name evidence="13" type="ORF">RAG0_05523</name>
</gene>
<dbReference type="GO" id="GO:0005524">
    <property type="term" value="F:ATP binding"/>
    <property type="evidence" value="ECO:0007669"/>
    <property type="project" value="UniProtKB-KW"/>
</dbReference>
<dbReference type="Pfam" id="PF15446">
    <property type="entry name" value="zf-PHD-like"/>
    <property type="match status" value="1"/>
</dbReference>
<feature type="domain" description="Helicase ATP-binding" evidence="11">
    <location>
        <begin position="770"/>
        <end position="942"/>
    </location>
</feature>
<keyword evidence="5" id="KW-0863">Zinc-finger</keyword>
<dbReference type="PANTHER" id="PTHR45623:SF17">
    <property type="entry name" value="CHROMODOMAIN-HELICASE-DNA-BINDING PROTEIN 3-RELATED"/>
    <property type="match status" value="1"/>
</dbReference>
<evidence type="ECO:0000256" key="4">
    <source>
        <dbReference type="ARBA" id="ARBA00022741"/>
    </source>
</evidence>
<dbReference type="PANTHER" id="PTHR45623">
    <property type="entry name" value="CHROMODOMAIN-HELICASE-DNA-BINDING PROTEIN 3-RELATED-RELATED"/>
    <property type="match status" value="1"/>
</dbReference>
<dbReference type="GO" id="GO:0016887">
    <property type="term" value="F:ATP hydrolysis activity"/>
    <property type="evidence" value="ECO:0007669"/>
    <property type="project" value="TreeGrafter"/>
</dbReference>